<feature type="domain" description="2Fe-2S ferredoxin-type" evidence="6">
    <location>
        <begin position="2"/>
        <end position="78"/>
    </location>
</feature>
<evidence type="ECO:0000259" key="6">
    <source>
        <dbReference type="PROSITE" id="PS51085"/>
    </source>
</evidence>
<dbReference type="Gene3D" id="1.10.150.120">
    <property type="entry name" value="[2Fe-2S]-binding domain"/>
    <property type="match status" value="1"/>
</dbReference>
<evidence type="ECO:0000256" key="3">
    <source>
        <dbReference type="ARBA" id="ARBA00023002"/>
    </source>
</evidence>
<dbReference type="CDD" id="cd00207">
    <property type="entry name" value="fer2"/>
    <property type="match status" value="1"/>
</dbReference>
<evidence type="ECO:0000313" key="7">
    <source>
        <dbReference type="EMBL" id="MBJ3775787.1"/>
    </source>
</evidence>
<proteinExistence type="predicted"/>
<keyword evidence="2" id="KW-0479">Metal-binding</keyword>
<sequence>MQSFAFVVNGAEIVVTVPPETPLLYALRNDLALTGTRFGCGDGLCGVCTVLVDGEPRWACQLRVWEVEAKRVETVEALIAEPRHPLVTEVLAGNAGQCGYCLSGILMQARALLDRTDGVPDRAAIATALAGNLCRCGAHGRILDAIERAARTIAEAA</sequence>
<dbReference type="Pfam" id="PF00111">
    <property type="entry name" value="Fer2"/>
    <property type="match status" value="1"/>
</dbReference>
<keyword evidence="5" id="KW-0411">Iron-sulfur</keyword>
<dbReference type="GO" id="GO:0016491">
    <property type="term" value="F:oxidoreductase activity"/>
    <property type="evidence" value="ECO:0007669"/>
    <property type="project" value="UniProtKB-KW"/>
</dbReference>
<evidence type="ECO:0000313" key="8">
    <source>
        <dbReference type="Proteomes" id="UP000609531"/>
    </source>
</evidence>
<keyword evidence="1" id="KW-0001">2Fe-2S</keyword>
<dbReference type="EMBL" id="JAEKJA010000006">
    <property type="protein sequence ID" value="MBJ3775787.1"/>
    <property type="molecule type" value="Genomic_DNA"/>
</dbReference>
<dbReference type="AlphaFoldDB" id="A0A934IL37"/>
<name>A0A934IL37_9HYPH</name>
<keyword evidence="3" id="KW-0560">Oxidoreductase</keyword>
<gene>
    <name evidence="7" type="ORF">JCR33_08830</name>
</gene>
<dbReference type="InterPro" id="IPR036884">
    <property type="entry name" value="2Fe-2S-bd_dom_sf"/>
</dbReference>
<dbReference type="SUPFAM" id="SSF54292">
    <property type="entry name" value="2Fe-2S ferredoxin-like"/>
    <property type="match status" value="1"/>
</dbReference>
<dbReference type="InterPro" id="IPR051452">
    <property type="entry name" value="Diverse_Oxidoreductases"/>
</dbReference>
<dbReference type="GO" id="GO:0051537">
    <property type="term" value="F:2 iron, 2 sulfur cluster binding"/>
    <property type="evidence" value="ECO:0007669"/>
    <property type="project" value="UniProtKB-KW"/>
</dbReference>
<dbReference type="RefSeq" id="WP_198881685.1">
    <property type="nucleotide sequence ID" value="NZ_JAEKJA010000006.1"/>
</dbReference>
<comment type="caution">
    <text evidence="7">The sequence shown here is derived from an EMBL/GenBank/DDBJ whole genome shotgun (WGS) entry which is preliminary data.</text>
</comment>
<dbReference type="InterPro" id="IPR036010">
    <property type="entry name" value="2Fe-2S_ferredoxin-like_sf"/>
</dbReference>
<dbReference type="PANTHER" id="PTHR44379:SF2">
    <property type="entry name" value="BLR6218 PROTEIN"/>
    <property type="match status" value="1"/>
</dbReference>
<dbReference type="InterPro" id="IPR002888">
    <property type="entry name" value="2Fe-2S-bd"/>
</dbReference>
<keyword evidence="8" id="KW-1185">Reference proteome</keyword>
<evidence type="ECO:0000256" key="1">
    <source>
        <dbReference type="ARBA" id="ARBA00022714"/>
    </source>
</evidence>
<dbReference type="Gene3D" id="3.10.20.30">
    <property type="match status" value="1"/>
</dbReference>
<protein>
    <submittedName>
        <fullName evidence="7">2Fe-2S iron-sulfur cluster binding domain-containing protein</fullName>
    </submittedName>
</protein>
<reference evidence="7" key="1">
    <citation type="submission" date="2020-12" db="EMBL/GenBank/DDBJ databases">
        <title>Bacterial taxonomy.</title>
        <authorList>
            <person name="Pan X."/>
        </authorList>
    </citation>
    <scope>NUCLEOTIDE SEQUENCE</scope>
    <source>
        <strain evidence="7">B2012</strain>
    </source>
</reference>
<evidence type="ECO:0000256" key="2">
    <source>
        <dbReference type="ARBA" id="ARBA00022723"/>
    </source>
</evidence>
<dbReference type="PROSITE" id="PS51085">
    <property type="entry name" value="2FE2S_FER_2"/>
    <property type="match status" value="1"/>
</dbReference>
<dbReference type="Proteomes" id="UP000609531">
    <property type="component" value="Unassembled WGS sequence"/>
</dbReference>
<accession>A0A934IL37</accession>
<dbReference type="GO" id="GO:0046872">
    <property type="term" value="F:metal ion binding"/>
    <property type="evidence" value="ECO:0007669"/>
    <property type="project" value="UniProtKB-KW"/>
</dbReference>
<evidence type="ECO:0000256" key="4">
    <source>
        <dbReference type="ARBA" id="ARBA00023004"/>
    </source>
</evidence>
<dbReference type="PROSITE" id="PS00197">
    <property type="entry name" value="2FE2S_FER_1"/>
    <property type="match status" value="1"/>
</dbReference>
<dbReference type="SUPFAM" id="SSF47741">
    <property type="entry name" value="CO dehydrogenase ISP C-domain like"/>
    <property type="match status" value="1"/>
</dbReference>
<dbReference type="PANTHER" id="PTHR44379">
    <property type="entry name" value="OXIDOREDUCTASE WITH IRON-SULFUR SUBUNIT"/>
    <property type="match status" value="1"/>
</dbReference>
<dbReference type="InterPro" id="IPR006058">
    <property type="entry name" value="2Fe2S_fd_BS"/>
</dbReference>
<evidence type="ECO:0000256" key="5">
    <source>
        <dbReference type="ARBA" id="ARBA00023014"/>
    </source>
</evidence>
<dbReference type="Pfam" id="PF01799">
    <property type="entry name" value="Fer2_2"/>
    <property type="match status" value="1"/>
</dbReference>
<keyword evidence="4" id="KW-0408">Iron</keyword>
<dbReference type="InterPro" id="IPR012675">
    <property type="entry name" value="Beta-grasp_dom_sf"/>
</dbReference>
<dbReference type="InterPro" id="IPR001041">
    <property type="entry name" value="2Fe-2S_ferredoxin-type"/>
</dbReference>
<organism evidence="7 8">
    <name type="scientific">Acuticoccus mangrovi</name>
    <dbReference type="NCBI Taxonomy" id="2796142"/>
    <lineage>
        <taxon>Bacteria</taxon>
        <taxon>Pseudomonadati</taxon>
        <taxon>Pseudomonadota</taxon>
        <taxon>Alphaproteobacteria</taxon>
        <taxon>Hyphomicrobiales</taxon>
        <taxon>Amorphaceae</taxon>
        <taxon>Acuticoccus</taxon>
    </lineage>
</organism>